<dbReference type="RefSeq" id="WP_208260574.1">
    <property type="nucleotide sequence ID" value="NZ_JAGEOJ010000016.1"/>
</dbReference>
<evidence type="ECO:0000313" key="1">
    <source>
        <dbReference type="EMBL" id="MBO2452565.1"/>
    </source>
</evidence>
<accession>A0A939PH61</accession>
<dbReference type="EMBL" id="JAGEOJ010000016">
    <property type="protein sequence ID" value="MBO2452565.1"/>
    <property type="molecule type" value="Genomic_DNA"/>
</dbReference>
<name>A0A939PH61_9ACTN</name>
<protein>
    <recommendedName>
        <fullName evidence="3">XRE family transcriptional regulator</fullName>
    </recommendedName>
</protein>
<proteinExistence type="predicted"/>
<evidence type="ECO:0000313" key="2">
    <source>
        <dbReference type="Proteomes" id="UP000669179"/>
    </source>
</evidence>
<gene>
    <name evidence="1" type="ORF">J4573_36120</name>
</gene>
<dbReference type="AlphaFoldDB" id="A0A939PH61"/>
<organism evidence="1 2">
    <name type="scientific">Actinomadura barringtoniae</name>
    <dbReference type="NCBI Taxonomy" id="1427535"/>
    <lineage>
        <taxon>Bacteria</taxon>
        <taxon>Bacillati</taxon>
        <taxon>Actinomycetota</taxon>
        <taxon>Actinomycetes</taxon>
        <taxon>Streptosporangiales</taxon>
        <taxon>Thermomonosporaceae</taxon>
        <taxon>Actinomadura</taxon>
    </lineage>
</organism>
<reference evidence="1" key="1">
    <citation type="submission" date="2021-03" db="EMBL/GenBank/DDBJ databases">
        <authorList>
            <person name="Kanchanasin P."/>
            <person name="Saeng-In P."/>
            <person name="Phongsopitanun W."/>
            <person name="Yuki M."/>
            <person name="Kudo T."/>
            <person name="Ohkuma M."/>
            <person name="Tanasupawat S."/>
        </authorList>
    </citation>
    <scope>NUCLEOTIDE SEQUENCE</scope>
    <source>
        <strain evidence="1">GKU 128</strain>
    </source>
</reference>
<keyword evidence="2" id="KW-1185">Reference proteome</keyword>
<evidence type="ECO:0008006" key="3">
    <source>
        <dbReference type="Google" id="ProtNLM"/>
    </source>
</evidence>
<dbReference type="Proteomes" id="UP000669179">
    <property type="component" value="Unassembled WGS sequence"/>
</dbReference>
<sequence>MATEREEGDTSGHEIHIECRKIVVPVPTELPAWAIRLRNERRSRLWSQKTMATMLRNAADDETRPSLPSLASIQRYVRAYEASDHCPGELYATLYCRAFGMSHEALFGDDRADPVGLPTEHDAESLGAWIATTNVSSEGLLHLADAAGALAENHSRRPPIQVLADVTLLHDRVQKLLRSGRQRLWQTHELLRIDSDLLSHACLLLGDLERDGSAKAFGRVARQLAQEAGANEARAMSAQAKTARWMGCLTESADLAAEGFRRSPPTSIRILLAYQEANAAALSGDAARARQAIGRAEHAAASAGEDDSISAWSCPVSRQAVFAISVALRNGDPDVALRGVAMADMSWSDAPSPPSTRTTWAQIRIGAGIAYVMKGALDSAAAEIAPMLTLAPEYRIATVTRYLAQLDQRLSQRRFLHSREARDIQGRLHEFKAAALPLHVTEDK</sequence>
<comment type="caution">
    <text evidence="1">The sequence shown here is derived from an EMBL/GenBank/DDBJ whole genome shotgun (WGS) entry which is preliminary data.</text>
</comment>